<accession>B1WRJ1</accession>
<sequence length="341" mass="36980">MNLLNSVKDNNLNKIKEILSKTDISQQALNNALFSACYRNNVKAVEMIIKAGANVNYECNLGTPLTEALEEENFEIAKILLEAGAVPSIPIYSEVSLPLMIAAEKGNLEIVKLLIKFGADINQIHQSTGGFALNCAAGAGYEDIFNYLAPLTDPKLRKEAKEILPIGIRERKRQENADPLVVELSDAVVAQNVDEVRRLITLGVDVNDFDEVGCTALFFAVTNNNYSIVRMLLQTGANPNLGDEDANETPLMRAINSEICSLLINAGANVDAKSLDGKSVLIMNLIMFGHQNNLDVIKLLIQAGANVNTKDNNGNTALSLAIEAENTEIIKLLKDAGAKED</sequence>
<evidence type="ECO:0000313" key="5">
    <source>
        <dbReference type="Proteomes" id="UP000001203"/>
    </source>
</evidence>
<dbReference type="STRING" id="43989.cce_2492"/>
<keyword evidence="2 3" id="KW-0040">ANK repeat</keyword>
<proteinExistence type="predicted"/>
<evidence type="ECO:0000256" key="2">
    <source>
        <dbReference type="ARBA" id="ARBA00023043"/>
    </source>
</evidence>
<dbReference type="EMBL" id="CP000806">
    <property type="protein sequence ID" value="ACB51840.1"/>
    <property type="molecule type" value="Genomic_DNA"/>
</dbReference>
<feature type="repeat" description="ANK" evidence="3">
    <location>
        <begin position="292"/>
        <end position="312"/>
    </location>
</feature>
<feature type="repeat" description="ANK" evidence="3">
    <location>
        <begin position="212"/>
        <end position="244"/>
    </location>
</feature>
<evidence type="ECO:0000256" key="3">
    <source>
        <dbReference type="PROSITE-ProRule" id="PRU00023"/>
    </source>
</evidence>
<dbReference type="eggNOG" id="COG0666">
    <property type="taxonomic scope" value="Bacteria"/>
</dbReference>
<feature type="repeat" description="ANK" evidence="3">
    <location>
        <begin position="313"/>
        <end position="341"/>
    </location>
</feature>
<keyword evidence="5" id="KW-1185">Reference proteome</keyword>
<dbReference type="Gene3D" id="1.25.40.20">
    <property type="entry name" value="Ankyrin repeat-containing domain"/>
    <property type="match status" value="3"/>
</dbReference>
<evidence type="ECO:0000256" key="1">
    <source>
        <dbReference type="ARBA" id="ARBA00022737"/>
    </source>
</evidence>
<name>B1WRJ1_CROS5</name>
<gene>
    <name evidence="4" type="ordered locus">cce_2492</name>
</gene>
<reference evidence="4 5" key="1">
    <citation type="journal article" date="2008" name="Proc. Natl. Acad. Sci. U.S.A.">
        <title>The genome of Cyanothece 51142, a unicellular diazotrophic cyanobacterium important in the marine nitrogen cycle.</title>
        <authorList>
            <person name="Welsh E.A."/>
            <person name="Liberton M."/>
            <person name="Stoeckel J."/>
            <person name="Loh T."/>
            <person name="Elvitigala T."/>
            <person name="Wang C."/>
            <person name="Wollam A."/>
            <person name="Fulton R.S."/>
            <person name="Clifton S.W."/>
            <person name="Jacobs J.M."/>
            <person name="Aurora R."/>
            <person name="Ghosh B.K."/>
            <person name="Sherman L.A."/>
            <person name="Smith R.D."/>
            <person name="Wilson R.K."/>
            <person name="Pakrasi H.B."/>
        </authorList>
    </citation>
    <scope>NUCLEOTIDE SEQUENCE [LARGE SCALE GENOMIC DNA]</scope>
    <source>
        <strain evidence="5">ATCC 51142 / BH68</strain>
    </source>
</reference>
<dbReference type="RefSeq" id="WP_009544817.1">
    <property type="nucleotide sequence ID" value="NC_010546.1"/>
</dbReference>
<dbReference type="KEGG" id="cyt:cce_2492"/>
<dbReference type="SUPFAM" id="SSF48403">
    <property type="entry name" value="Ankyrin repeat"/>
    <property type="match status" value="1"/>
</dbReference>
<dbReference type="InterPro" id="IPR002110">
    <property type="entry name" value="Ankyrin_rpt"/>
</dbReference>
<dbReference type="InterPro" id="IPR036770">
    <property type="entry name" value="Ankyrin_rpt-contain_sf"/>
</dbReference>
<evidence type="ECO:0000313" key="4">
    <source>
        <dbReference type="EMBL" id="ACB51840.1"/>
    </source>
</evidence>
<dbReference type="PRINTS" id="PR01415">
    <property type="entry name" value="ANKYRIN"/>
</dbReference>
<dbReference type="Pfam" id="PF13637">
    <property type="entry name" value="Ank_4"/>
    <property type="match status" value="1"/>
</dbReference>
<dbReference type="Proteomes" id="UP000001203">
    <property type="component" value="Chromosome circular"/>
</dbReference>
<dbReference type="PROSITE" id="PS50297">
    <property type="entry name" value="ANK_REP_REGION"/>
    <property type="match status" value="3"/>
</dbReference>
<dbReference type="PROSITE" id="PS50088">
    <property type="entry name" value="ANK_REPEAT"/>
    <property type="match status" value="4"/>
</dbReference>
<feature type="repeat" description="ANK" evidence="3">
    <location>
        <begin position="94"/>
        <end position="126"/>
    </location>
</feature>
<dbReference type="HOGENOM" id="CLU_808033_0_0_3"/>
<dbReference type="Pfam" id="PF12796">
    <property type="entry name" value="Ank_2"/>
    <property type="match status" value="3"/>
</dbReference>
<dbReference type="PANTHER" id="PTHR24171">
    <property type="entry name" value="ANKYRIN REPEAT DOMAIN-CONTAINING PROTEIN 39-RELATED"/>
    <property type="match status" value="1"/>
</dbReference>
<dbReference type="AlphaFoldDB" id="B1WRJ1"/>
<dbReference type="SMART" id="SM00248">
    <property type="entry name" value="ANK"/>
    <property type="match status" value="7"/>
</dbReference>
<protein>
    <submittedName>
        <fullName evidence="4">Uncharacterized protein</fullName>
    </submittedName>
</protein>
<dbReference type="PANTHER" id="PTHR24171:SF9">
    <property type="entry name" value="ANKYRIN REPEAT DOMAIN-CONTAINING PROTEIN 39"/>
    <property type="match status" value="1"/>
</dbReference>
<organism evidence="4 5">
    <name type="scientific">Crocosphaera subtropica (strain ATCC 51142 / BH68)</name>
    <name type="common">Cyanothece sp. (strain ATCC 51142)</name>
    <dbReference type="NCBI Taxonomy" id="43989"/>
    <lineage>
        <taxon>Bacteria</taxon>
        <taxon>Bacillati</taxon>
        <taxon>Cyanobacteriota</taxon>
        <taxon>Cyanophyceae</taxon>
        <taxon>Oscillatoriophycideae</taxon>
        <taxon>Chroococcales</taxon>
        <taxon>Aphanothecaceae</taxon>
        <taxon>Crocosphaera</taxon>
        <taxon>Crocosphaera subtropica</taxon>
    </lineage>
</organism>
<keyword evidence="1" id="KW-0677">Repeat</keyword>
<dbReference type="OrthoDB" id="9772065at2"/>